<dbReference type="Pfam" id="PF10373">
    <property type="entry name" value="EST1_DNA_bind"/>
    <property type="match status" value="1"/>
</dbReference>
<dbReference type="OrthoDB" id="69928at2759"/>
<evidence type="ECO:0000313" key="4">
    <source>
        <dbReference type="Proteomes" id="UP000800235"/>
    </source>
</evidence>
<dbReference type="SUPFAM" id="SSF48452">
    <property type="entry name" value="TPR-like"/>
    <property type="match status" value="1"/>
</dbReference>
<comment type="caution">
    <text evidence="3">The sequence shown here is derived from an EMBL/GenBank/DDBJ whole genome shotgun (WGS) entry which is preliminary data.</text>
</comment>
<dbReference type="Gene3D" id="1.25.40.10">
    <property type="entry name" value="Tetratricopeptide repeat domain"/>
    <property type="match status" value="1"/>
</dbReference>
<dbReference type="PANTHER" id="PTHR15696:SF36">
    <property type="entry name" value="NONSENSE-MEDIATED MRNA DECAY FACTOR"/>
    <property type="match status" value="1"/>
</dbReference>
<feature type="domain" description="DNA/RNA-binding" evidence="1">
    <location>
        <begin position="211"/>
        <end position="515"/>
    </location>
</feature>
<dbReference type="Proteomes" id="UP000800235">
    <property type="component" value="Unassembled WGS sequence"/>
</dbReference>
<keyword evidence="4" id="KW-1185">Reference proteome</keyword>
<name>A0A9P4TZN9_9PEZI</name>
<gene>
    <name evidence="3" type="ORF">EJ08DRAFT_182382</name>
</gene>
<sequence length="736" mass="82910">MAGHPRSNGHYCYSIYANGTEHPTSELMAELGSNLHQIVDDKFKGQSNLSVESDLALYRAACHNIILADFPIAQQQHVDDALWMMHTKIHGKFRQLLHKIARTEHKRSPTWRAIAKEYTVFIKSSQAAYRQFLRDLDARYPGVTNLNRIAQAFTNGNVGTDQQPSPVFVTQELSEGIIDLTCESLLHLGDLSRWRYVAQLDSNTQSGWKNAAAFYSLAQEVQPASGYPSHQLAVLALADNKVFYALDHLYQAMCARQVHPEAAANLDLLLRKRLTRVPTHEGEVNQLVPIQAVMDWVRPKDENNDIATLRAYFLQLHAMCYPGVEFASHNDIEDEIMWRLTNALKHRLELSSTLFRMVVINIGAEHVAFNKAQADIEPENNARAYIFFVRHNVRTFTALLCHLHEQLEEQSREGVAASGGHSPNIKIPPISDAAMYSIRLYSLWFTQNCVFLQRCTEPGQLEPKSVEYIRNMFTYLAPVLTFIFEQYPLSDVLATGELEYLLREEEATMGFLPLQGEVNKDVWRKEGVLKAVMRNDKSEEQISAEHLVRFRDMFGRGVLVAQDPSSVFILTDAGKILYEEAAPEGPTALFSPTPAQEPEGEPFTPPPYAGDGNIVRLADSTEDFGQYQALWLDGQTDQRGLNPSAPVYEFKSPKPLPSQTFGLNENQIRQILFWTGPLPRPTPPCEAPVGMALPRQLPMVLINAIDVCWMTPAGEAANHVWPIRPFGKSLYPKDGT</sequence>
<dbReference type="AlphaFoldDB" id="A0A9P4TZN9"/>
<dbReference type="PANTHER" id="PTHR15696">
    <property type="entry name" value="SMG-7 SUPPRESSOR WITH MORPHOLOGICAL EFFECT ON GENITALIA PROTEIN 7"/>
    <property type="match status" value="1"/>
</dbReference>
<dbReference type="InterPro" id="IPR011990">
    <property type="entry name" value="TPR-like_helical_dom_sf"/>
</dbReference>
<dbReference type="EMBL" id="MU007031">
    <property type="protein sequence ID" value="KAF2431601.1"/>
    <property type="molecule type" value="Genomic_DNA"/>
</dbReference>
<proteinExistence type="predicted"/>
<evidence type="ECO:0000259" key="1">
    <source>
        <dbReference type="Pfam" id="PF10373"/>
    </source>
</evidence>
<protein>
    <submittedName>
        <fullName evidence="3">Uncharacterized protein</fullName>
    </submittedName>
</protein>
<dbReference type="InterPro" id="IPR019458">
    <property type="entry name" value="Est1-like_N"/>
</dbReference>
<feature type="domain" description="Telomerase activating protein Est1-like N-terminal" evidence="2">
    <location>
        <begin position="78"/>
        <end position="196"/>
    </location>
</feature>
<dbReference type="InterPro" id="IPR018834">
    <property type="entry name" value="DNA/RNA-bd_Est1-type"/>
</dbReference>
<organism evidence="3 4">
    <name type="scientific">Tothia fuscella</name>
    <dbReference type="NCBI Taxonomy" id="1048955"/>
    <lineage>
        <taxon>Eukaryota</taxon>
        <taxon>Fungi</taxon>
        <taxon>Dikarya</taxon>
        <taxon>Ascomycota</taxon>
        <taxon>Pezizomycotina</taxon>
        <taxon>Dothideomycetes</taxon>
        <taxon>Pleosporomycetidae</taxon>
        <taxon>Venturiales</taxon>
        <taxon>Cylindrosympodiaceae</taxon>
        <taxon>Tothia</taxon>
    </lineage>
</organism>
<evidence type="ECO:0000259" key="2">
    <source>
        <dbReference type="Pfam" id="PF10374"/>
    </source>
</evidence>
<reference evidence="3" key="1">
    <citation type="journal article" date="2020" name="Stud. Mycol.">
        <title>101 Dothideomycetes genomes: a test case for predicting lifestyles and emergence of pathogens.</title>
        <authorList>
            <person name="Haridas S."/>
            <person name="Albert R."/>
            <person name="Binder M."/>
            <person name="Bloem J."/>
            <person name="Labutti K."/>
            <person name="Salamov A."/>
            <person name="Andreopoulos B."/>
            <person name="Baker S."/>
            <person name="Barry K."/>
            <person name="Bills G."/>
            <person name="Bluhm B."/>
            <person name="Cannon C."/>
            <person name="Castanera R."/>
            <person name="Culley D."/>
            <person name="Daum C."/>
            <person name="Ezra D."/>
            <person name="Gonzalez J."/>
            <person name="Henrissat B."/>
            <person name="Kuo A."/>
            <person name="Liang C."/>
            <person name="Lipzen A."/>
            <person name="Lutzoni F."/>
            <person name="Magnuson J."/>
            <person name="Mondo S."/>
            <person name="Nolan M."/>
            <person name="Ohm R."/>
            <person name="Pangilinan J."/>
            <person name="Park H.-J."/>
            <person name="Ramirez L."/>
            <person name="Alfaro M."/>
            <person name="Sun H."/>
            <person name="Tritt A."/>
            <person name="Yoshinaga Y."/>
            <person name="Zwiers L.-H."/>
            <person name="Turgeon B."/>
            <person name="Goodwin S."/>
            <person name="Spatafora J."/>
            <person name="Crous P."/>
            <person name="Grigoriev I."/>
        </authorList>
    </citation>
    <scope>NUCLEOTIDE SEQUENCE</scope>
    <source>
        <strain evidence="3">CBS 130266</strain>
    </source>
</reference>
<dbReference type="InterPro" id="IPR045153">
    <property type="entry name" value="Est1/Ebs1-like"/>
</dbReference>
<dbReference type="Pfam" id="PF10374">
    <property type="entry name" value="EST1"/>
    <property type="match status" value="1"/>
</dbReference>
<accession>A0A9P4TZN9</accession>
<evidence type="ECO:0000313" key="3">
    <source>
        <dbReference type="EMBL" id="KAF2431601.1"/>
    </source>
</evidence>